<evidence type="ECO:0000259" key="1">
    <source>
        <dbReference type="Pfam" id="PF07035"/>
    </source>
</evidence>
<dbReference type="Pfam" id="PF21029">
    <property type="entry name" value="RMC1_N"/>
    <property type="match status" value="1"/>
</dbReference>
<name>A0ABP1N5H8_XYLVO</name>
<dbReference type="Proteomes" id="UP001642520">
    <property type="component" value="Unassembled WGS sequence"/>
</dbReference>
<dbReference type="EMBL" id="CAXAJV020001287">
    <property type="protein sequence ID" value="CAL7936238.1"/>
    <property type="molecule type" value="Genomic_DNA"/>
</dbReference>
<sequence length="706" mass="79932">MESVNQDSHDDYYLELSSDPIRFQSVSCLTNVFFDDSKQQVFAVRSGGVTGVSVKGPTENINFRMEDKGPVISIKFSPDMNILAIQHNSSSVEFINYSPVTGLDNIEYSQSCKGKNATILGFVWTHGNEIVLVTDYGVELFQVNPEKRSVRILKCLSLGVNWFIFCPQSYLVLLSSGTVGNQMQTLHVTPGNLHKLTKFEVEAGTTKPGKLAVYERDVALAVLYGTPCIILLRHQPGINRSTGRASVYVYTVHKMTTIKRSHILKLDVSGKFAINVVDNLIIVHHQTTKWLFATVALQAHLKSLQTSMIFDIMLPGVSDGTVMHHTSVAPAKPIRPYSLKIGGATLSNETYQPCQLYSPNWVVFQPNIIIDAKLGCLWYIELKLEALTKLVTDKELLVEFLMQRTNAKQILIQVLQNFMTQLPVSLMDMPVIFDKLNSVYRNYLEGEMQNQIGTPVQNNIRNTSTTIDNYKYKLLLDQSDMYSYILSKFSENTIEPKMIIWVLLEYIRSLAEHGIPVQHYLYELVITTLVQRKAYYQLHQLLQYHVVADSKPLACLLLSLENLYSAAHQLALDMLKRLGNAHEEIIEVLLSKGHILPALRYVRSVGMVDQVSDRKFLEAAKATEDATLFYSVFKFFKQRNLYLYNATTSTKGERYQPYIQHYKHLFEGTDNSSSSDTNSNDTAVSSVLRAITQFDSAVTWNNAEYI</sequence>
<evidence type="ECO:0008006" key="5">
    <source>
        <dbReference type="Google" id="ProtNLM"/>
    </source>
</evidence>
<dbReference type="SUPFAM" id="SSF50978">
    <property type="entry name" value="WD40 repeat-like"/>
    <property type="match status" value="1"/>
</dbReference>
<dbReference type="Pfam" id="PF07035">
    <property type="entry name" value="RMC1_C"/>
    <property type="match status" value="1"/>
</dbReference>
<evidence type="ECO:0000259" key="2">
    <source>
        <dbReference type="Pfam" id="PF21029"/>
    </source>
</evidence>
<reference evidence="3 4" key="1">
    <citation type="submission" date="2024-08" db="EMBL/GenBank/DDBJ databases">
        <authorList>
            <person name="Will J Nash"/>
            <person name="Angela Man"/>
            <person name="Seanna McTaggart"/>
            <person name="Kendall Baker"/>
            <person name="Tom Barker"/>
            <person name="Leah Catchpole"/>
            <person name="Alex Durrant"/>
            <person name="Karim Gharbi"/>
            <person name="Naomi Irish"/>
            <person name="Gemy Kaithakottil"/>
            <person name="Debby Ku"/>
            <person name="Aaliyah Providence"/>
            <person name="Felix Shaw"/>
            <person name="David Swarbreck"/>
            <person name="Chris Watkins"/>
            <person name="Ann M. McCartney"/>
            <person name="Giulio Formenti"/>
            <person name="Alice Mouton"/>
            <person name="Noel Vella"/>
            <person name="Bjorn M von Reumont"/>
            <person name="Adriana Vella"/>
            <person name="Wilfried Haerty"/>
        </authorList>
    </citation>
    <scope>NUCLEOTIDE SEQUENCE [LARGE SCALE GENOMIC DNA]</scope>
</reference>
<dbReference type="PANTHER" id="PTHR12897">
    <property type="entry name" value="COLON CANCER-ASSOCIATED PROTEIN MIC1"/>
    <property type="match status" value="1"/>
</dbReference>
<accession>A0ABP1N5H8</accession>
<dbReference type="InterPro" id="IPR036322">
    <property type="entry name" value="WD40_repeat_dom_sf"/>
</dbReference>
<keyword evidence="4" id="KW-1185">Reference proteome</keyword>
<feature type="domain" description="Regulator of MON1-CCZ1 complex N-terminal" evidence="2">
    <location>
        <begin position="32"/>
        <end position="150"/>
    </location>
</feature>
<dbReference type="PANTHER" id="PTHR12897:SF4">
    <property type="entry name" value="REGULATOR OF MON1-CCZ1 COMPLEX"/>
    <property type="match status" value="1"/>
</dbReference>
<evidence type="ECO:0000313" key="4">
    <source>
        <dbReference type="Proteomes" id="UP001642520"/>
    </source>
</evidence>
<proteinExistence type="predicted"/>
<dbReference type="InterPro" id="IPR040371">
    <property type="entry name" value="RMC1"/>
</dbReference>
<comment type="caution">
    <text evidence="3">The sequence shown here is derived from an EMBL/GenBank/DDBJ whole genome shotgun (WGS) entry which is preliminary data.</text>
</comment>
<dbReference type="InterPro" id="IPR009755">
    <property type="entry name" value="RMC1_C"/>
</dbReference>
<evidence type="ECO:0000313" key="3">
    <source>
        <dbReference type="EMBL" id="CAL7936238.1"/>
    </source>
</evidence>
<feature type="domain" description="Mic1" evidence="1">
    <location>
        <begin position="404"/>
        <end position="647"/>
    </location>
</feature>
<dbReference type="InterPro" id="IPR049040">
    <property type="entry name" value="RMC1_N"/>
</dbReference>
<organism evidence="3 4">
    <name type="scientific">Xylocopa violacea</name>
    <name type="common">Violet carpenter bee</name>
    <name type="synonym">Apis violacea</name>
    <dbReference type="NCBI Taxonomy" id="135666"/>
    <lineage>
        <taxon>Eukaryota</taxon>
        <taxon>Metazoa</taxon>
        <taxon>Ecdysozoa</taxon>
        <taxon>Arthropoda</taxon>
        <taxon>Hexapoda</taxon>
        <taxon>Insecta</taxon>
        <taxon>Pterygota</taxon>
        <taxon>Neoptera</taxon>
        <taxon>Endopterygota</taxon>
        <taxon>Hymenoptera</taxon>
        <taxon>Apocrita</taxon>
        <taxon>Aculeata</taxon>
        <taxon>Apoidea</taxon>
        <taxon>Anthophila</taxon>
        <taxon>Apidae</taxon>
        <taxon>Xylocopa</taxon>
        <taxon>Xylocopa</taxon>
    </lineage>
</organism>
<gene>
    <name evidence="3" type="ORF">XYLVIOL_LOCUS2060</name>
</gene>
<protein>
    <recommendedName>
        <fullName evidence="5">Mic1 domain-containing protein</fullName>
    </recommendedName>
</protein>